<comment type="caution">
    <text evidence="2">The sequence shown here is derived from an EMBL/GenBank/DDBJ whole genome shotgun (WGS) entry which is preliminary data.</text>
</comment>
<dbReference type="Proteomes" id="UP000215902">
    <property type="component" value="Unassembled WGS sequence"/>
</dbReference>
<organism evidence="2 3">
    <name type="scientific">Macrostomum lignano</name>
    <dbReference type="NCBI Taxonomy" id="282301"/>
    <lineage>
        <taxon>Eukaryota</taxon>
        <taxon>Metazoa</taxon>
        <taxon>Spiralia</taxon>
        <taxon>Lophotrochozoa</taxon>
        <taxon>Platyhelminthes</taxon>
        <taxon>Rhabditophora</taxon>
        <taxon>Macrostomorpha</taxon>
        <taxon>Macrostomida</taxon>
        <taxon>Macrostomidae</taxon>
        <taxon>Macrostomum</taxon>
    </lineage>
</organism>
<protein>
    <submittedName>
        <fullName evidence="2">Uncharacterized protein</fullName>
    </submittedName>
</protein>
<feature type="chain" id="PRO_5012402197" evidence="1">
    <location>
        <begin position="24"/>
        <end position="290"/>
    </location>
</feature>
<accession>A0A267FKD0</accession>
<evidence type="ECO:0000256" key="1">
    <source>
        <dbReference type="SAM" id="SignalP"/>
    </source>
</evidence>
<dbReference type="AlphaFoldDB" id="A0A267FKD0"/>
<reference evidence="2 3" key="1">
    <citation type="submission" date="2017-06" db="EMBL/GenBank/DDBJ databases">
        <title>A platform for efficient transgenesis in Macrostomum lignano, a flatworm model organism for stem cell research.</title>
        <authorList>
            <person name="Berezikov E."/>
        </authorList>
    </citation>
    <scope>NUCLEOTIDE SEQUENCE [LARGE SCALE GENOMIC DNA]</scope>
    <source>
        <strain evidence="2">DV1</strain>
        <tissue evidence="2">Whole organism</tissue>
    </source>
</reference>
<evidence type="ECO:0000313" key="3">
    <source>
        <dbReference type="Proteomes" id="UP000215902"/>
    </source>
</evidence>
<sequence>MLPSQSVLLLLIGLLSLLSLVPAAPMLLGAEAGRLSPMQRRLLARWMSVSGGGGAGGFYGFPAGQSSSSKGAAVPPTDCAVAASDSGRRRDAWKVRVRTATAAASSTASDSWTFANEQNFDVAVSASLSVLTPGQGSAPAVYLSERLGCAFIVERIWPPLGLRHCERLELDEFNRRKDFAIGVDQVLKPPNQLLQGPGRFTEVLQHGYSRQWQLWLRSDRGGDFVEALAVRVLKDEAAASWACSVEQRWTLSLSADGHRLAATMQEFQRDLLDSQDEVFRLPTACHRVEL</sequence>
<dbReference type="EMBL" id="NIVC01001010">
    <property type="protein sequence ID" value="PAA73452.1"/>
    <property type="molecule type" value="Genomic_DNA"/>
</dbReference>
<evidence type="ECO:0000313" key="2">
    <source>
        <dbReference type="EMBL" id="PAA73452.1"/>
    </source>
</evidence>
<keyword evidence="1" id="KW-0732">Signal</keyword>
<gene>
    <name evidence="2" type="ORF">BOX15_Mlig002011g1</name>
</gene>
<name>A0A267FKD0_9PLAT</name>
<proteinExistence type="predicted"/>
<feature type="signal peptide" evidence="1">
    <location>
        <begin position="1"/>
        <end position="23"/>
    </location>
</feature>
<keyword evidence="3" id="KW-1185">Reference proteome</keyword>